<evidence type="ECO:0000256" key="1">
    <source>
        <dbReference type="SAM" id="Phobius"/>
    </source>
</evidence>
<sequence length="137" mass="14847">MTEFELAQLEYMVYAREQGLIGLMQTQAGLVANDLALWTGVLFGYLLVAYFVGSQLTKVQAAILNALYLAVSGASVFSLLTGGLTIVGFANQYAMVSGNEKIATVSPEYTFFGIALNIACIVASLYFMWSVRHPKAE</sequence>
<keyword evidence="1" id="KW-1133">Transmembrane helix</keyword>
<protein>
    <submittedName>
        <fullName evidence="2">Uncharacterized protein</fullName>
    </submittedName>
</protein>
<feature type="transmembrane region" description="Helical" evidence="1">
    <location>
        <begin position="109"/>
        <end position="129"/>
    </location>
</feature>
<gene>
    <name evidence="2" type="ORF">EYC98_18495</name>
</gene>
<keyword evidence="1" id="KW-0472">Membrane</keyword>
<dbReference type="EMBL" id="SHNN01000004">
    <property type="protein sequence ID" value="MCX2982857.1"/>
    <property type="molecule type" value="Genomic_DNA"/>
</dbReference>
<proteinExistence type="predicted"/>
<comment type="caution">
    <text evidence="2">The sequence shown here is derived from an EMBL/GenBank/DDBJ whole genome shotgun (WGS) entry which is preliminary data.</text>
</comment>
<accession>A0ABT3TKK1</accession>
<name>A0ABT3TKK1_9GAMM</name>
<keyword evidence="1" id="KW-0812">Transmembrane</keyword>
<dbReference type="Proteomes" id="UP001143362">
    <property type="component" value="Unassembled WGS sequence"/>
</dbReference>
<feature type="transmembrane region" description="Helical" evidence="1">
    <location>
        <begin position="35"/>
        <end position="53"/>
    </location>
</feature>
<dbReference type="RefSeq" id="WP_279246883.1">
    <property type="nucleotide sequence ID" value="NZ_SHNN01000004.1"/>
</dbReference>
<organism evidence="2 3">
    <name type="scientific">Candidatus Litorirhabdus singularis</name>
    <dbReference type="NCBI Taxonomy" id="2518993"/>
    <lineage>
        <taxon>Bacteria</taxon>
        <taxon>Pseudomonadati</taxon>
        <taxon>Pseudomonadota</taxon>
        <taxon>Gammaproteobacteria</taxon>
        <taxon>Cellvibrionales</taxon>
        <taxon>Halieaceae</taxon>
        <taxon>Candidatus Litorirhabdus</taxon>
    </lineage>
</organism>
<evidence type="ECO:0000313" key="3">
    <source>
        <dbReference type="Proteomes" id="UP001143362"/>
    </source>
</evidence>
<reference evidence="2" key="1">
    <citation type="submission" date="2019-02" db="EMBL/GenBank/DDBJ databases">
        <authorList>
            <person name="Li S.-H."/>
        </authorList>
    </citation>
    <scope>NUCLEOTIDE SEQUENCE</scope>
    <source>
        <strain evidence="2">IMCC14734</strain>
    </source>
</reference>
<feature type="transmembrane region" description="Helical" evidence="1">
    <location>
        <begin position="65"/>
        <end position="89"/>
    </location>
</feature>
<keyword evidence="3" id="KW-1185">Reference proteome</keyword>
<evidence type="ECO:0000313" key="2">
    <source>
        <dbReference type="EMBL" id="MCX2982857.1"/>
    </source>
</evidence>